<reference evidence="8 9" key="1">
    <citation type="submission" date="2016-09" db="EMBL/GenBank/DDBJ databases">
        <title>Desulfuribacillus arsenicus sp. nov., an obligately anaerobic, dissimilatory arsenic- and antimonate-reducing bacterium isolated from anoxic sediments.</title>
        <authorList>
            <person name="Abin C.A."/>
            <person name="Hollibaugh J.T."/>
        </authorList>
    </citation>
    <scope>NUCLEOTIDE SEQUENCE [LARGE SCALE GENOMIC DNA]</scope>
    <source>
        <strain evidence="8 9">MLFW-2</strain>
    </source>
</reference>
<comment type="caution">
    <text evidence="8">The sequence shown here is derived from an EMBL/GenBank/DDBJ whole genome shotgun (WGS) entry which is preliminary data.</text>
</comment>
<dbReference type="PROSITE" id="PS00198">
    <property type="entry name" value="4FE4S_FER_1"/>
    <property type="match status" value="2"/>
</dbReference>
<evidence type="ECO:0000256" key="4">
    <source>
        <dbReference type="ARBA" id="ARBA00022982"/>
    </source>
</evidence>
<sequence length="400" mass="45015">MGILSRYFNKYIDNKLADCPIEIHHDRCKMAKRNCGEVCIQSCPKQALTSSEMLEVDDTSCIGCGTCVTSCLNGAIAMKKYKDETFIRNTVNTCQGEKIVAISCEKSAANQEEALQHVKRLEVDCLARLHPGMIMLPLALGVEHVWVDISACSDCVHNIECKITNRIEQNFAQTVEWLSSLGADEQRLVIHEQMPLHLKREAVQNHIDKSAYDRRSFFVHLKQGVKSNTLGVFGDFADQVFEEKSEQPEAHGRVQGETKQREILQIAMQSIAKNHLVGDRTCSIQKLQIGDDCSLCNICSKLCPTGSIQQIKDEEQMYGNITFRAASCNQCYLCETLCPRNQISFGDQVLVADFISKKEEEVFYTKLNSCTKCKDNFPAKLETDELCPICARKKSNNIFS</sequence>
<dbReference type="InterPro" id="IPR017900">
    <property type="entry name" value="4Fe4S_Fe_S_CS"/>
</dbReference>
<evidence type="ECO:0000259" key="7">
    <source>
        <dbReference type="PROSITE" id="PS51379"/>
    </source>
</evidence>
<feature type="domain" description="4Fe-4S ferredoxin-type" evidence="7">
    <location>
        <begin position="285"/>
        <end position="314"/>
    </location>
</feature>
<dbReference type="RefSeq" id="WP_069701005.1">
    <property type="nucleotide sequence ID" value="NZ_MJAT01000002.1"/>
</dbReference>
<dbReference type="Proteomes" id="UP000095255">
    <property type="component" value="Unassembled WGS sequence"/>
</dbReference>
<dbReference type="Pfam" id="PF25160">
    <property type="entry name" value="LdpA_Fe-S-bd"/>
    <property type="match status" value="1"/>
</dbReference>
<dbReference type="EMBL" id="MJAT01000002">
    <property type="protein sequence ID" value="OEH86638.1"/>
    <property type="molecule type" value="Genomic_DNA"/>
</dbReference>
<feature type="domain" description="4Fe-4S ferredoxin-type" evidence="7">
    <location>
        <begin position="319"/>
        <end position="348"/>
    </location>
</feature>
<evidence type="ECO:0000256" key="1">
    <source>
        <dbReference type="ARBA" id="ARBA00022448"/>
    </source>
</evidence>
<accession>A0A1E5L9A8</accession>
<dbReference type="InterPro" id="IPR050294">
    <property type="entry name" value="RnfB_subfamily"/>
</dbReference>
<dbReference type="InterPro" id="IPR017896">
    <property type="entry name" value="4Fe4S_Fe-S-bd"/>
</dbReference>
<gene>
    <name evidence="8" type="ORF">BHU72_10315</name>
</gene>
<evidence type="ECO:0000313" key="8">
    <source>
        <dbReference type="EMBL" id="OEH86638.1"/>
    </source>
</evidence>
<evidence type="ECO:0000256" key="2">
    <source>
        <dbReference type="ARBA" id="ARBA00022485"/>
    </source>
</evidence>
<dbReference type="InterPro" id="IPR057431">
    <property type="entry name" value="LdpA_Fe-S-bd"/>
</dbReference>
<keyword evidence="2" id="KW-0004">4Fe-4S</keyword>
<keyword evidence="3" id="KW-0479">Metal-binding</keyword>
<evidence type="ECO:0000313" key="9">
    <source>
        <dbReference type="Proteomes" id="UP000095255"/>
    </source>
</evidence>
<dbReference type="SUPFAM" id="SSF54862">
    <property type="entry name" value="4Fe-4S ferredoxins"/>
    <property type="match status" value="1"/>
</dbReference>
<keyword evidence="4" id="KW-0249">Electron transport</keyword>
<keyword evidence="5" id="KW-0408">Iron</keyword>
<proteinExistence type="predicted"/>
<name>A0A1E5L9A8_9FIRM</name>
<dbReference type="PANTHER" id="PTHR42859">
    <property type="entry name" value="OXIDOREDUCTASE"/>
    <property type="match status" value="1"/>
</dbReference>
<feature type="domain" description="4Fe-4S ferredoxin-type" evidence="7">
    <location>
        <begin position="52"/>
        <end position="81"/>
    </location>
</feature>
<dbReference type="GO" id="GO:0046872">
    <property type="term" value="F:metal ion binding"/>
    <property type="evidence" value="ECO:0007669"/>
    <property type="project" value="UniProtKB-KW"/>
</dbReference>
<dbReference type="GO" id="GO:0016491">
    <property type="term" value="F:oxidoreductase activity"/>
    <property type="evidence" value="ECO:0007669"/>
    <property type="project" value="UniProtKB-KW"/>
</dbReference>
<dbReference type="Gene3D" id="3.30.70.20">
    <property type="match status" value="2"/>
</dbReference>
<evidence type="ECO:0000256" key="5">
    <source>
        <dbReference type="ARBA" id="ARBA00023004"/>
    </source>
</evidence>
<dbReference type="STRING" id="1390249.BHU72_10315"/>
<evidence type="ECO:0000256" key="6">
    <source>
        <dbReference type="ARBA" id="ARBA00023014"/>
    </source>
</evidence>
<organism evidence="8 9">
    <name type="scientific">Desulfuribacillus stibiiarsenatis</name>
    <dbReference type="NCBI Taxonomy" id="1390249"/>
    <lineage>
        <taxon>Bacteria</taxon>
        <taxon>Bacillati</taxon>
        <taxon>Bacillota</taxon>
        <taxon>Desulfuribacillia</taxon>
        <taxon>Desulfuribacillales</taxon>
        <taxon>Desulfuribacillaceae</taxon>
        <taxon>Desulfuribacillus</taxon>
    </lineage>
</organism>
<keyword evidence="9" id="KW-1185">Reference proteome</keyword>
<dbReference type="AlphaFoldDB" id="A0A1E5L9A8"/>
<dbReference type="GO" id="GO:0051539">
    <property type="term" value="F:4 iron, 4 sulfur cluster binding"/>
    <property type="evidence" value="ECO:0007669"/>
    <property type="project" value="UniProtKB-KW"/>
</dbReference>
<dbReference type="PANTHER" id="PTHR42859:SF10">
    <property type="entry name" value="DIMETHYLSULFOXIDE REDUCTASE CHAIN B"/>
    <property type="match status" value="1"/>
</dbReference>
<keyword evidence="1" id="KW-0813">Transport</keyword>
<protein>
    <recommendedName>
        <fullName evidence="7">4Fe-4S ferredoxin-type domain-containing protein</fullName>
    </recommendedName>
</protein>
<keyword evidence="6" id="KW-0411">Iron-sulfur</keyword>
<evidence type="ECO:0000256" key="3">
    <source>
        <dbReference type="ARBA" id="ARBA00022723"/>
    </source>
</evidence>
<dbReference type="PROSITE" id="PS51379">
    <property type="entry name" value="4FE4S_FER_2"/>
    <property type="match status" value="3"/>
</dbReference>
<dbReference type="OrthoDB" id="9672at2"/>